<proteinExistence type="predicted"/>
<keyword evidence="2" id="KW-1185">Reference proteome</keyword>
<evidence type="ECO:0000313" key="1">
    <source>
        <dbReference type="EMBL" id="SOD94383.1"/>
    </source>
</evidence>
<evidence type="ECO:0008006" key="3">
    <source>
        <dbReference type="Google" id="ProtNLM"/>
    </source>
</evidence>
<reference evidence="2" key="1">
    <citation type="submission" date="2017-09" db="EMBL/GenBank/DDBJ databases">
        <authorList>
            <person name="Varghese N."/>
            <person name="Submissions S."/>
        </authorList>
    </citation>
    <scope>NUCLEOTIDE SEQUENCE [LARGE SCALE GENOMIC DNA]</scope>
    <source>
        <strain evidence="2">DSM 44270</strain>
    </source>
</reference>
<accession>A0A286GFT2</accession>
<dbReference type="Pfam" id="PF11209">
    <property type="entry name" value="LmeA"/>
    <property type="match status" value="1"/>
</dbReference>
<dbReference type="EMBL" id="OCNK01000001">
    <property type="protein sequence ID" value="SOD94383.1"/>
    <property type="molecule type" value="Genomic_DNA"/>
</dbReference>
<dbReference type="RefSeq" id="WP_097182537.1">
    <property type="nucleotide sequence ID" value="NZ_OCNK01000001.1"/>
</dbReference>
<name>A0A286GFT2_9ACTN</name>
<protein>
    <recommendedName>
        <fullName evidence="3">DUF2993 domain-containing protein</fullName>
    </recommendedName>
</protein>
<dbReference type="InterPro" id="IPR021373">
    <property type="entry name" value="DUF2993"/>
</dbReference>
<dbReference type="AlphaFoldDB" id="A0A286GFT2"/>
<organism evidence="1 2">
    <name type="scientific">Blastococcus haudaquaticus</name>
    <dbReference type="NCBI Taxonomy" id="1938745"/>
    <lineage>
        <taxon>Bacteria</taxon>
        <taxon>Bacillati</taxon>
        <taxon>Actinomycetota</taxon>
        <taxon>Actinomycetes</taxon>
        <taxon>Geodermatophilales</taxon>
        <taxon>Geodermatophilaceae</taxon>
        <taxon>Blastococcus</taxon>
    </lineage>
</organism>
<dbReference type="Proteomes" id="UP000219482">
    <property type="component" value="Unassembled WGS sequence"/>
</dbReference>
<gene>
    <name evidence="1" type="ORF">SAMN06272739_0744</name>
</gene>
<sequence>MKALLVVGLLVLGLLVLADRVSVGYAENQVAQQLAEQGGLAGTPEVDIAGFPFLTQAVGGRYDEVAIALTAAQLGQPEGTRADVVLRGVEVPLSGVLSGSVREVPVERVDGTATLSYALLSAQLGADTELSREGDGLRITRTVELLGQEVRLTATGQVTLDGHDLVVDVDEAAGAGVEVPDFLLDRAAGLLDLRYTVPALPFGLQLVDVRPAAQGVDVRVEADDTVLSAVE</sequence>
<dbReference type="OrthoDB" id="3215846at2"/>
<evidence type="ECO:0000313" key="2">
    <source>
        <dbReference type="Proteomes" id="UP000219482"/>
    </source>
</evidence>